<dbReference type="RefSeq" id="WP_330137253.1">
    <property type="nucleotide sequence ID" value="NZ_JAUTXY010000030.1"/>
</dbReference>
<accession>A0ABU7LKV4</accession>
<name>A0ABU7LKV4_9NOCA</name>
<gene>
    <name evidence="2" type="ORF">Q7514_32185</name>
</gene>
<evidence type="ECO:0000313" key="2">
    <source>
        <dbReference type="EMBL" id="MEE2062194.1"/>
    </source>
</evidence>
<proteinExistence type="predicted"/>
<feature type="region of interest" description="Disordered" evidence="1">
    <location>
        <begin position="191"/>
        <end position="211"/>
    </location>
</feature>
<evidence type="ECO:0000313" key="3">
    <source>
        <dbReference type="Proteomes" id="UP001336020"/>
    </source>
</evidence>
<keyword evidence="3" id="KW-1185">Reference proteome</keyword>
<dbReference type="EMBL" id="JAUTXY010000030">
    <property type="protein sequence ID" value="MEE2062194.1"/>
    <property type="molecule type" value="Genomic_DNA"/>
</dbReference>
<dbReference type="Proteomes" id="UP001336020">
    <property type="component" value="Unassembled WGS sequence"/>
</dbReference>
<organism evidence="2 3">
    <name type="scientific">Rhodococcus artemisiae</name>
    <dbReference type="NCBI Taxonomy" id="714159"/>
    <lineage>
        <taxon>Bacteria</taxon>
        <taxon>Bacillati</taxon>
        <taxon>Actinomycetota</taxon>
        <taxon>Actinomycetes</taxon>
        <taxon>Mycobacteriales</taxon>
        <taxon>Nocardiaceae</taxon>
        <taxon>Rhodococcus</taxon>
    </lineage>
</organism>
<comment type="caution">
    <text evidence="2">The sequence shown here is derived from an EMBL/GenBank/DDBJ whole genome shotgun (WGS) entry which is preliminary data.</text>
</comment>
<evidence type="ECO:0000256" key="1">
    <source>
        <dbReference type="SAM" id="MobiDB-lite"/>
    </source>
</evidence>
<sequence>MTSPHPFAAVRTLADLAAVRDAHTSNHTDPSTTLDPAAARAVRACEALVAVVPYGERTHADTDDLESVLADLAGDLRHLADQLGLDWHDIDRRARSYYGDETGRDHDTEPAVAPEVEIVAVRDPDGPTSSELFVGGTPVVATEYVIDAGAGWGWEEWKDTRDHNLAAASPAVRAVLLAHYVDPPGGKYVEGRDDAPWIDPEPALDAAGTER</sequence>
<reference evidence="2 3" key="1">
    <citation type="submission" date="2023-07" db="EMBL/GenBank/DDBJ databases">
        <authorList>
            <person name="Girao M."/>
            <person name="Carvalho M.F."/>
        </authorList>
    </citation>
    <scope>NUCLEOTIDE SEQUENCE [LARGE SCALE GENOMIC DNA]</scope>
    <source>
        <strain evidence="2 3">YIM65754</strain>
    </source>
</reference>
<protein>
    <submittedName>
        <fullName evidence="2">Uncharacterized protein</fullName>
    </submittedName>
</protein>